<dbReference type="GO" id="GO:0006950">
    <property type="term" value="P:response to stress"/>
    <property type="evidence" value="ECO:0007669"/>
    <property type="project" value="TreeGrafter"/>
</dbReference>
<dbReference type="OrthoDB" id="3177763at2"/>
<dbReference type="SMART" id="SM00347">
    <property type="entry name" value="HTH_MARR"/>
    <property type="match status" value="1"/>
</dbReference>
<keyword evidence="2" id="KW-1185">Reference proteome</keyword>
<dbReference type="Pfam" id="PF12802">
    <property type="entry name" value="MarR_2"/>
    <property type="match status" value="1"/>
</dbReference>
<dbReference type="InterPro" id="IPR036390">
    <property type="entry name" value="WH_DNA-bd_sf"/>
</dbReference>
<dbReference type="InterPro" id="IPR000835">
    <property type="entry name" value="HTH_MarR-typ"/>
</dbReference>
<dbReference type="PRINTS" id="PR00598">
    <property type="entry name" value="HTHMARR"/>
</dbReference>
<dbReference type="SUPFAM" id="SSF46785">
    <property type="entry name" value="Winged helix' DNA-binding domain"/>
    <property type="match status" value="1"/>
</dbReference>
<evidence type="ECO:0000313" key="2">
    <source>
        <dbReference type="Proteomes" id="UP000312512"/>
    </source>
</evidence>
<dbReference type="GO" id="GO:0003700">
    <property type="term" value="F:DNA-binding transcription factor activity"/>
    <property type="evidence" value="ECO:0007669"/>
    <property type="project" value="InterPro"/>
</dbReference>
<reference evidence="1 2" key="1">
    <citation type="submission" date="2019-10" db="EMBL/GenBank/DDBJ databases">
        <title>Nonomuraea sp. nov., isolated from Phyllanthus amarus.</title>
        <authorList>
            <person name="Klykleung N."/>
            <person name="Tanasupawat S."/>
        </authorList>
    </citation>
    <scope>NUCLEOTIDE SEQUENCE [LARGE SCALE GENOMIC DNA]</scope>
    <source>
        <strain evidence="1 2">PA1-10</strain>
    </source>
</reference>
<dbReference type="PANTHER" id="PTHR33164">
    <property type="entry name" value="TRANSCRIPTIONAL REGULATOR, MARR FAMILY"/>
    <property type="match status" value="1"/>
</dbReference>
<dbReference type="PROSITE" id="PS50995">
    <property type="entry name" value="HTH_MARR_2"/>
    <property type="match status" value="1"/>
</dbReference>
<gene>
    <name evidence="1" type="ORF">FH608_005580</name>
</gene>
<protein>
    <submittedName>
        <fullName evidence="1">MarR family transcriptional regulator</fullName>
    </submittedName>
</protein>
<organism evidence="1 2">
    <name type="scientific">Nonomuraea phyllanthi</name>
    <dbReference type="NCBI Taxonomy" id="2219224"/>
    <lineage>
        <taxon>Bacteria</taxon>
        <taxon>Bacillati</taxon>
        <taxon>Actinomycetota</taxon>
        <taxon>Actinomycetes</taxon>
        <taxon>Streptosporangiales</taxon>
        <taxon>Streptosporangiaceae</taxon>
        <taxon>Nonomuraea</taxon>
    </lineage>
</organism>
<dbReference type="InterPro" id="IPR039422">
    <property type="entry name" value="MarR/SlyA-like"/>
</dbReference>
<accession>A0A5P9YH49</accession>
<dbReference type="Proteomes" id="UP000312512">
    <property type="component" value="Unassembled WGS sequence"/>
</dbReference>
<evidence type="ECO:0000313" key="1">
    <source>
        <dbReference type="EMBL" id="KAB8196245.1"/>
    </source>
</evidence>
<proteinExistence type="predicted"/>
<dbReference type="InterPro" id="IPR036388">
    <property type="entry name" value="WH-like_DNA-bd_sf"/>
</dbReference>
<name>A0A5C4WSR6_9ACTN</name>
<sequence length="151" mass="16657">MPEFLDLHSKASKALRAAAETAVRRHGLHLGQDHLLAVLWRQDGRTPGEVAAALNVTTPNVVKAATRMAAAGLLTRRRDDRDNRLVRLWLTDAGRALQAPIEKERRLLEEQVTADLTEVEREHLLSALTKIHRSATALLAAPVDQRDSPGT</sequence>
<accession>A0A5C4WSR6</accession>
<comment type="caution">
    <text evidence="1">The sequence shown here is derived from an EMBL/GenBank/DDBJ whole genome shotgun (WGS) entry which is preliminary data.</text>
</comment>
<dbReference type="AlphaFoldDB" id="A0A5C4WSR6"/>
<dbReference type="PANTHER" id="PTHR33164:SF43">
    <property type="entry name" value="HTH-TYPE TRANSCRIPTIONAL REPRESSOR YETL"/>
    <property type="match status" value="1"/>
</dbReference>
<dbReference type="RefSeq" id="WP_139629122.1">
    <property type="nucleotide sequence ID" value="NZ_CP045572.1"/>
</dbReference>
<dbReference type="EMBL" id="VDLX02000002">
    <property type="protein sequence ID" value="KAB8196245.1"/>
    <property type="molecule type" value="Genomic_DNA"/>
</dbReference>
<dbReference type="Gene3D" id="1.10.10.10">
    <property type="entry name" value="Winged helix-like DNA-binding domain superfamily/Winged helix DNA-binding domain"/>
    <property type="match status" value="1"/>
</dbReference>